<name>A0A6N2KMR5_SALVM</name>
<dbReference type="EMBL" id="CAADRP010000291">
    <property type="protein sequence ID" value="VFU26340.1"/>
    <property type="molecule type" value="Genomic_DNA"/>
</dbReference>
<proteinExistence type="predicted"/>
<sequence length="54" mass="6358">MMFMMNIYIYNQPYLLLRASRAGNAPICVPVGMITFEWKVRLCHTFQEGNCRVE</sequence>
<protein>
    <submittedName>
        <fullName evidence="1">Uncharacterized protein</fullName>
    </submittedName>
</protein>
<gene>
    <name evidence="1" type="ORF">SVIM_LOCUS68611</name>
</gene>
<dbReference type="AlphaFoldDB" id="A0A6N2KMR5"/>
<accession>A0A6N2KMR5</accession>
<reference evidence="1" key="1">
    <citation type="submission" date="2019-03" db="EMBL/GenBank/DDBJ databases">
        <authorList>
            <person name="Mank J."/>
            <person name="Almeida P."/>
        </authorList>
    </citation>
    <scope>NUCLEOTIDE SEQUENCE</scope>
    <source>
        <strain evidence="1">78183</strain>
    </source>
</reference>
<evidence type="ECO:0000313" key="1">
    <source>
        <dbReference type="EMBL" id="VFU26340.1"/>
    </source>
</evidence>
<organism evidence="1">
    <name type="scientific">Salix viminalis</name>
    <name type="common">Common osier</name>
    <name type="synonym">Basket willow</name>
    <dbReference type="NCBI Taxonomy" id="40686"/>
    <lineage>
        <taxon>Eukaryota</taxon>
        <taxon>Viridiplantae</taxon>
        <taxon>Streptophyta</taxon>
        <taxon>Embryophyta</taxon>
        <taxon>Tracheophyta</taxon>
        <taxon>Spermatophyta</taxon>
        <taxon>Magnoliopsida</taxon>
        <taxon>eudicotyledons</taxon>
        <taxon>Gunneridae</taxon>
        <taxon>Pentapetalae</taxon>
        <taxon>rosids</taxon>
        <taxon>fabids</taxon>
        <taxon>Malpighiales</taxon>
        <taxon>Salicaceae</taxon>
        <taxon>Saliceae</taxon>
        <taxon>Salix</taxon>
    </lineage>
</organism>